<accession>A0ABV5MPE0</accession>
<name>A0ABV5MPE0_9ACTN</name>
<evidence type="ECO:0000313" key="3">
    <source>
        <dbReference type="Proteomes" id="UP001589608"/>
    </source>
</evidence>
<dbReference type="EMBL" id="JBHMCA010000084">
    <property type="protein sequence ID" value="MFB9450733.1"/>
    <property type="molecule type" value="Genomic_DNA"/>
</dbReference>
<dbReference type="Pfam" id="PF04149">
    <property type="entry name" value="DUF397"/>
    <property type="match status" value="1"/>
</dbReference>
<dbReference type="Proteomes" id="UP001589608">
    <property type="component" value="Unassembled WGS sequence"/>
</dbReference>
<proteinExistence type="predicted"/>
<organism evidence="2 3">
    <name type="scientific">Dactylosporangium vinaceum</name>
    <dbReference type="NCBI Taxonomy" id="53362"/>
    <lineage>
        <taxon>Bacteria</taxon>
        <taxon>Bacillati</taxon>
        <taxon>Actinomycetota</taxon>
        <taxon>Actinomycetes</taxon>
        <taxon>Micromonosporales</taxon>
        <taxon>Micromonosporaceae</taxon>
        <taxon>Dactylosporangium</taxon>
    </lineage>
</organism>
<evidence type="ECO:0000259" key="1">
    <source>
        <dbReference type="Pfam" id="PF04149"/>
    </source>
</evidence>
<gene>
    <name evidence="2" type="ORF">ACFFTR_47315</name>
</gene>
<dbReference type="RefSeq" id="WP_223100432.1">
    <property type="nucleotide sequence ID" value="NZ_JBHMCA010000084.1"/>
</dbReference>
<feature type="domain" description="DUF397" evidence="1">
    <location>
        <begin position="9"/>
        <end position="57"/>
    </location>
</feature>
<dbReference type="InterPro" id="IPR007278">
    <property type="entry name" value="DUF397"/>
</dbReference>
<reference evidence="2 3" key="1">
    <citation type="submission" date="2024-09" db="EMBL/GenBank/DDBJ databases">
        <authorList>
            <person name="Sun Q."/>
            <person name="Mori K."/>
        </authorList>
    </citation>
    <scope>NUCLEOTIDE SEQUENCE [LARGE SCALE GENOMIC DNA]</scope>
    <source>
        <strain evidence="2 3">JCM 3307</strain>
    </source>
</reference>
<evidence type="ECO:0000313" key="2">
    <source>
        <dbReference type="EMBL" id="MFB9450733.1"/>
    </source>
</evidence>
<comment type="caution">
    <text evidence="2">The sequence shown here is derived from an EMBL/GenBank/DDBJ whole genome shotgun (WGS) entry which is preliminary data.</text>
</comment>
<protein>
    <submittedName>
        <fullName evidence="2">DUF397 domain-containing protein</fullName>
    </submittedName>
</protein>
<sequence length="68" mass="7056">MRVGSTPAFVKSSKCESAGCVEVADTGSDVLIRNSVFPDSGTLSVGRRDWMTFLSGVVSGQLSASEQG</sequence>
<keyword evidence="3" id="KW-1185">Reference proteome</keyword>